<comment type="caution">
    <text evidence="2">The sequence shown here is derived from an EMBL/GenBank/DDBJ whole genome shotgun (WGS) entry which is preliminary data.</text>
</comment>
<dbReference type="VEuPathDB" id="VectorBase:HLOH_044248"/>
<dbReference type="Pfam" id="PF13384">
    <property type="entry name" value="HTH_23"/>
    <property type="match status" value="1"/>
</dbReference>
<name>A0A9J6FGJ7_HAELO</name>
<dbReference type="EMBL" id="JABSTR010000001">
    <property type="protein sequence ID" value="KAH9361504.1"/>
    <property type="molecule type" value="Genomic_DNA"/>
</dbReference>
<reference evidence="2 3" key="1">
    <citation type="journal article" date="2020" name="Cell">
        <title>Large-Scale Comparative Analyses of Tick Genomes Elucidate Their Genetic Diversity and Vector Capacities.</title>
        <authorList>
            <consortium name="Tick Genome and Microbiome Consortium (TIGMIC)"/>
            <person name="Jia N."/>
            <person name="Wang J."/>
            <person name="Shi W."/>
            <person name="Du L."/>
            <person name="Sun Y."/>
            <person name="Zhan W."/>
            <person name="Jiang J.F."/>
            <person name="Wang Q."/>
            <person name="Zhang B."/>
            <person name="Ji P."/>
            <person name="Bell-Sakyi L."/>
            <person name="Cui X.M."/>
            <person name="Yuan T.T."/>
            <person name="Jiang B.G."/>
            <person name="Yang W.F."/>
            <person name="Lam T.T."/>
            <person name="Chang Q.C."/>
            <person name="Ding S.J."/>
            <person name="Wang X.J."/>
            <person name="Zhu J.G."/>
            <person name="Ruan X.D."/>
            <person name="Zhao L."/>
            <person name="Wei J.T."/>
            <person name="Ye R.Z."/>
            <person name="Que T.C."/>
            <person name="Du C.H."/>
            <person name="Zhou Y.H."/>
            <person name="Cheng J.X."/>
            <person name="Dai P.F."/>
            <person name="Guo W.B."/>
            <person name="Han X.H."/>
            <person name="Huang E.J."/>
            <person name="Li L.F."/>
            <person name="Wei W."/>
            <person name="Gao Y.C."/>
            <person name="Liu J.Z."/>
            <person name="Shao H.Z."/>
            <person name="Wang X."/>
            <person name="Wang C.C."/>
            <person name="Yang T.C."/>
            <person name="Huo Q.B."/>
            <person name="Li W."/>
            <person name="Chen H.Y."/>
            <person name="Chen S.E."/>
            <person name="Zhou L.G."/>
            <person name="Ni X.B."/>
            <person name="Tian J.H."/>
            <person name="Sheng Y."/>
            <person name="Liu T."/>
            <person name="Pan Y.S."/>
            <person name="Xia L.Y."/>
            <person name="Li J."/>
            <person name="Zhao F."/>
            <person name="Cao W.C."/>
        </authorList>
    </citation>
    <scope>NUCLEOTIDE SEQUENCE [LARGE SCALE GENOMIC DNA]</scope>
    <source>
        <strain evidence="2">HaeL-2018</strain>
    </source>
</reference>
<evidence type="ECO:0000256" key="1">
    <source>
        <dbReference type="ARBA" id="ARBA00004123"/>
    </source>
</evidence>
<evidence type="ECO:0000313" key="2">
    <source>
        <dbReference type="EMBL" id="KAH9361504.1"/>
    </source>
</evidence>
<accession>A0A9J6FGJ7</accession>
<dbReference type="AlphaFoldDB" id="A0A9J6FGJ7"/>
<dbReference type="SUPFAM" id="SSF46689">
    <property type="entry name" value="Homeodomain-like"/>
    <property type="match status" value="1"/>
</dbReference>
<dbReference type="OrthoDB" id="4843387at2759"/>
<protein>
    <submittedName>
        <fullName evidence="2">Uncharacterized protein</fullName>
    </submittedName>
</protein>
<organism evidence="2 3">
    <name type="scientific">Haemaphysalis longicornis</name>
    <name type="common">Bush tick</name>
    <dbReference type="NCBI Taxonomy" id="44386"/>
    <lineage>
        <taxon>Eukaryota</taxon>
        <taxon>Metazoa</taxon>
        <taxon>Ecdysozoa</taxon>
        <taxon>Arthropoda</taxon>
        <taxon>Chelicerata</taxon>
        <taxon>Arachnida</taxon>
        <taxon>Acari</taxon>
        <taxon>Parasitiformes</taxon>
        <taxon>Ixodida</taxon>
        <taxon>Ixodoidea</taxon>
        <taxon>Ixodidae</taxon>
        <taxon>Haemaphysalinae</taxon>
        <taxon>Haemaphysalis</taxon>
    </lineage>
</organism>
<proteinExistence type="predicted"/>
<dbReference type="InterPro" id="IPR009057">
    <property type="entry name" value="Homeodomain-like_sf"/>
</dbReference>
<gene>
    <name evidence="2" type="ORF">HPB48_013184</name>
</gene>
<evidence type="ECO:0000313" key="3">
    <source>
        <dbReference type="Proteomes" id="UP000821853"/>
    </source>
</evidence>
<dbReference type="GO" id="GO:0005634">
    <property type="term" value="C:nucleus"/>
    <property type="evidence" value="ECO:0007669"/>
    <property type="project" value="UniProtKB-SubCell"/>
</dbReference>
<sequence>MAPRVPVEDRKLITRLFLEGLPQRVICQRTGRSKTAVSRIIRAIRNLADQRSRNTSRTNSLLRQLSQTT</sequence>
<comment type="subcellular location">
    <subcellularLocation>
        <location evidence="1">Nucleus</location>
    </subcellularLocation>
</comment>
<keyword evidence="3" id="KW-1185">Reference proteome</keyword>
<dbReference type="Proteomes" id="UP000821853">
    <property type="component" value="Chromosome 1"/>
</dbReference>